<protein>
    <recommendedName>
        <fullName evidence="3">YbaB/EbfC family DNA-binding protein</fullName>
    </recommendedName>
</protein>
<dbReference type="SUPFAM" id="SSF82607">
    <property type="entry name" value="YbaB-like"/>
    <property type="match status" value="1"/>
</dbReference>
<name>A0A3N9WPU8_9ACTN</name>
<gene>
    <name evidence="1" type="ORF">DLJ59_13610</name>
</gene>
<keyword evidence="2" id="KW-1185">Reference proteome</keyword>
<dbReference type="OrthoDB" id="3829223at2"/>
<dbReference type="GO" id="GO:0003677">
    <property type="term" value="F:DNA binding"/>
    <property type="evidence" value="ECO:0007669"/>
    <property type="project" value="InterPro"/>
</dbReference>
<dbReference type="Pfam" id="PF02575">
    <property type="entry name" value="YbaB_DNA_bd"/>
    <property type="match status" value="1"/>
</dbReference>
<dbReference type="RefSeq" id="WP_124772871.1">
    <property type="nucleotide sequence ID" value="NZ_JBEZFR010000038.1"/>
</dbReference>
<proteinExistence type="predicted"/>
<evidence type="ECO:0008006" key="3">
    <source>
        <dbReference type="Google" id="ProtNLM"/>
    </source>
</evidence>
<dbReference type="AlphaFoldDB" id="A0A3N9WPU8"/>
<evidence type="ECO:0000313" key="1">
    <source>
        <dbReference type="EMBL" id="RQX02995.1"/>
    </source>
</evidence>
<reference evidence="1 2" key="1">
    <citation type="submission" date="2018-05" db="EMBL/GenBank/DDBJ databases">
        <title>Micromonospora from Atacama Desert.</title>
        <authorList>
            <person name="Carro L."/>
            <person name="Goodfellow M."/>
            <person name="Klenk H.-P."/>
        </authorList>
    </citation>
    <scope>NUCLEOTIDE SEQUENCE [LARGE SCALE GENOMIC DNA]</scope>
    <source>
        <strain evidence="1 2">LB39</strain>
    </source>
</reference>
<accession>A0A3N9WPU8</accession>
<dbReference type="Gene3D" id="3.30.1310.10">
    <property type="entry name" value="Nucleoid-associated protein YbaB-like domain"/>
    <property type="match status" value="1"/>
</dbReference>
<comment type="caution">
    <text evidence="1">The sequence shown here is derived from an EMBL/GenBank/DDBJ whole genome shotgun (WGS) entry which is preliminary data.</text>
</comment>
<dbReference type="EMBL" id="QGSZ01000198">
    <property type="protein sequence ID" value="RQX02995.1"/>
    <property type="molecule type" value="Genomic_DNA"/>
</dbReference>
<evidence type="ECO:0000313" key="2">
    <source>
        <dbReference type="Proteomes" id="UP000282312"/>
    </source>
</evidence>
<dbReference type="InterPro" id="IPR004401">
    <property type="entry name" value="YbaB/EbfC"/>
</dbReference>
<sequence length="132" mass="13905">MAAADDIRRILDDTVTALKQTAPDPETASIAELRGEGTAPDGLVAAVATPDGRVESLTIAPRAMRLDSFTLAEHVTTAVNAALGDLAAKASDATPATDPTALLHHLQDLQIASVQRLETFLRTINEARRPGR</sequence>
<dbReference type="InterPro" id="IPR036894">
    <property type="entry name" value="YbaB-like_sf"/>
</dbReference>
<organism evidence="1 2">
    <name type="scientific">Micromonospora inaquosa</name>
    <dbReference type="NCBI Taxonomy" id="2203716"/>
    <lineage>
        <taxon>Bacteria</taxon>
        <taxon>Bacillati</taxon>
        <taxon>Actinomycetota</taxon>
        <taxon>Actinomycetes</taxon>
        <taxon>Micromonosporales</taxon>
        <taxon>Micromonosporaceae</taxon>
        <taxon>Micromonospora</taxon>
    </lineage>
</organism>
<dbReference type="Proteomes" id="UP000282312">
    <property type="component" value="Unassembled WGS sequence"/>
</dbReference>